<dbReference type="Pfam" id="PF14973">
    <property type="entry name" value="TINF2_N"/>
    <property type="match status" value="1"/>
</dbReference>
<organism evidence="19 20">
    <name type="scientific">Pongo abelii</name>
    <name type="common">Sumatran orangutan</name>
    <name type="synonym">Pongo pygmaeus abelii</name>
    <dbReference type="NCBI Taxonomy" id="9601"/>
    <lineage>
        <taxon>Eukaryota</taxon>
        <taxon>Metazoa</taxon>
        <taxon>Chordata</taxon>
        <taxon>Craniata</taxon>
        <taxon>Vertebrata</taxon>
        <taxon>Euteleostomi</taxon>
        <taxon>Mammalia</taxon>
        <taxon>Eutheria</taxon>
        <taxon>Euarchontoglires</taxon>
        <taxon>Primates</taxon>
        <taxon>Haplorrhini</taxon>
        <taxon>Catarrhini</taxon>
        <taxon>Hominidae</taxon>
        <taxon>Pongo</taxon>
    </lineage>
</organism>
<dbReference type="PANTHER" id="PTHR15512:SF0">
    <property type="entry name" value="TERF1-INTERACTING NUCLEAR FACTOR 2"/>
    <property type="match status" value="1"/>
</dbReference>
<dbReference type="GO" id="GO:0004725">
    <property type="term" value="F:protein tyrosine phosphatase activity"/>
    <property type="evidence" value="ECO:0007669"/>
    <property type="project" value="UniProtKB-EC"/>
</dbReference>
<dbReference type="InterPro" id="IPR010036">
    <property type="entry name" value="MDP_1_eu_arc"/>
</dbReference>
<dbReference type="InterPro" id="IPR029071">
    <property type="entry name" value="Ubiquitin-like_domsf"/>
</dbReference>
<comment type="catalytic activity">
    <reaction evidence="14">
        <text>O-phospho-L-tyrosyl-[protein] + H2O = L-tyrosyl-[protein] + phosphate</text>
        <dbReference type="Rhea" id="RHEA:10684"/>
        <dbReference type="Rhea" id="RHEA-COMP:10136"/>
        <dbReference type="Rhea" id="RHEA-COMP:20101"/>
        <dbReference type="ChEBI" id="CHEBI:15377"/>
        <dbReference type="ChEBI" id="CHEBI:43474"/>
        <dbReference type="ChEBI" id="CHEBI:46858"/>
        <dbReference type="ChEBI" id="CHEBI:61978"/>
        <dbReference type="EC" id="3.1.3.48"/>
    </reaction>
</comment>
<dbReference type="PROSITE" id="PS50053">
    <property type="entry name" value="UBIQUITIN_2"/>
    <property type="match status" value="1"/>
</dbReference>
<dbReference type="CDD" id="cd01806">
    <property type="entry name" value="Ubl_NEDD8"/>
    <property type="match status" value="1"/>
</dbReference>
<keyword evidence="6" id="KW-0833">Ubl conjugation pathway</keyword>
<dbReference type="GO" id="GO:0016233">
    <property type="term" value="P:telomere capping"/>
    <property type="evidence" value="ECO:0007669"/>
    <property type="project" value="InterPro"/>
</dbReference>
<dbReference type="InterPro" id="IPR029400">
    <property type="entry name" value="TINF2_N"/>
</dbReference>
<evidence type="ECO:0000259" key="18">
    <source>
        <dbReference type="PROSITE" id="PS50053"/>
    </source>
</evidence>
<keyword evidence="9" id="KW-0904">Protein phosphatase</keyword>
<comment type="similarity">
    <text evidence="3">Belongs to the ubiquitin family.</text>
</comment>
<dbReference type="PROSITE" id="PS00299">
    <property type="entry name" value="UBIQUITIN_1"/>
    <property type="match status" value="1"/>
</dbReference>
<keyword evidence="5" id="KW-0479">Metal-binding</keyword>
<evidence type="ECO:0000256" key="10">
    <source>
        <dbReference type="ARBA" id="ARBA00029788"/>
    </source>
</evidence>
<evidence type="ECO:0000256" key="3">
    <source>
        <dbReference type="ARBA" id="ARBA00008430"/>
    </source>
</evidence>
<evidence type="ECO:0000256" key="8">
    <source>
        <dbReference type="ARBA" id="ARBA00022842"/>
    </source>
</evidence>
<sequence>MATPPVAGPAALRFAAAASWQVVRGRCVEHFPRVLEFLRSLRAVAPGLVRYRHHERLCMGLKAKVVVELILQGRPWAQVLKALNHHFPESGPIVRDPKATKQDLRKILEAQETFYQQVKQLSEAPVDLASKLQELEQEYGEPFLAAMEKLLFEYLCQLEKALPTPQAQQLQDVLSWMQPGVSITSSLAWRQYGVDMGWPLPECSVTDSVNLAEPMEQNPPQQQRLALHNPLPKAKPGTHLPQGPSSRTHPEPLAGRHFNLAPLGRRRVQSQWASTRGGHKERPTVMLFPFRNLGSPTQVISKPESKEEHAIYTADLATGTRAASTGKSKSPCQTLGGRALKENPVDLPATEQKENCLDCYMDPLRLSLLLPRARKPVCPPSLCSSVITIGDLVLDSDEEENGQGEGKTLTGKEIEIDIEPTDKVERIKERVEEKEGIPPQQQRLIYSGKQMNDEKTAADYKILDYTLWPFWVDTHVDPPFHKSSDGTVRDRRGQDVRLYPEVPEVLKRLQSLGVPGAAASRTSEIEGANQLLELFDLIRYFVHREIYPGSKITHFERLQQKTGIPFSQMIFFDDERRNIVDVSKLGVTCIHIQNGMNLQTLSQGLQTFAKAQTGP</sequence>
<dbReference type="InterPro" id="IPR000626">
    <property type="entry name" value="Ubiquitin-like_dom"/>
</dbReference>
<evidence type="ECO:0000256" key="14">
    <source>
        <dbReference type="ARBA" id="ARBA00051722"/>
    </source>
</evidence>
<keyword evidence="8" id="KW-0460">Magnesium</keyword>
<feature type="domain" description="Ubiquitin-like" evidence="18">
    <location>
        <begin position="407"/>
        <end position="464"/>
    </location>
</feature>
<dbReference type="EC" id="3.1.3.48" evidence="4"/>
<reference evidence="19" key="3">
    <citation type="submission" date="2025-09" db="UniProtKB">
        <authorList>
            <consortium name="Ensembl"/>
        </authorList>
    </citation>
    <scope>IDENTIFICATION</scope>
</reference>
<dbReference type="GO" id="GO:0042162">
    <property type="term" value="F:telomeric DNA binding"/>
    <property type="evidence" value="ECO:0007669"/>
    <property type="project" value="TreeGrafter"/>
</dbReference>
<dbReference type="GO" id="GO:0070187">
    <property type="term" value="C:shelterin complex"/>
    <property type="evidence" value="ECO:0007669"/>
    <property type="project" value="InterPro"/>
</dbReference>
<accession>A0A8I5TD36</accession>
<comment type="cofactor">
    <cofactor evidence="1">
        <name>Mg(2+)</name>
        <dbReference type="ChEBI" id="CHEBI:18420"/>
    </cofactor>
</comment>
<dbReference type="CDD" id="cd11741">
    <property type="entry name" value="TIN2_TBM"/>
    <property type="match status" value="1"/>
</dbReference>
<dbReference type="GeneTree" id="ENSGT00400000022326"/>
<evidence type="ECO:0000256" key="4">
    <source>
        <dbReference type="ARBA" id="ARBA00013064"/>
    </source>
</evidence>
<dbReference type="NCBIfam" id="TIGR01685">
    <property type="entry name" value="MDP-1"/>
    <property type="match status" value="1"/>
</dbReference>
<evidence type="ECO:0000256" key="1">
    <source>
        <dbReference type="ARBA" id="ARBA00001946"/>
    </source>
</evidence>
<comment type="similarity">
    <text evidence="2">Belongs to the HAD-like hydrolase superfamily.</text>
</comment>
<dbReference type="FunFam" id="3.40.50.1000:FF:000127">
    <property type="entry name" value="Magnesium-dependent phosphatase 1"/>
    <property type="match status" value="1"/>
</dbReference>
<dbReference type="Gene3D" id="3.10.20.90">
    <property type="entry name" value="Phosphatidylinositol 3-kinase Catalytic Subunit, Chain A, domain 1"/>
    <property type="match status" value="1"/>
</dbReference>
<dbReference type="GO" id="GO:0046872">
    <property type="term" value="F:metal ion binding"/>
    <property type="evidence" value="ECO:0007669"/>
    <property type="project" value="UniProtKB-KW"/>
</dbReference>
<evidence type="ECO:0000256" key="2">
    <source>
        <dbReference type="ARBA" id="ARBA00007958"/>
    </source>
</evidence>
<evidence type="ECO:0000256" key="15">
    <source>
        <dbReference type="ARBA" id="ARBA00055318"/>
    </source>
</evidence>
<dbReference type="Pfam" id="PF12689">
    <property type="entry name" value="Acid_PPase"/>
    <property type="match status" value="1"/>
</dbReference>
<dbReference type="InterPro" id="IPR035679">
    <property type="entry name" value="MDP-1_euk"/>
</dbReference>
<dbReference type="SMART" id="SM00213">
    <property type="entry name" value="UBQ"/>
    <property type="match status" value="1"/>
</dbReference>
<comment type="subunit">
    <text evidence="12">Interacts with AHR; interaction is direct. Interacts with NUB1; interaction is direct. Interacts with ESR1.</text>
</comment>
<dbReference type="GO" id="GO:1904356">
    <property type="term" value="P:regulation of telomere maintenance via telomere lengthening"/>
    <property type="evidence" value="ECO:0007669"/>
    <property type="project" value="TreeGrafter"/>
</dbReference>
<feature type="region of interest" description="Disordered" evidence="17">
    <location>
        <begin position="229"/>
        <end position="261"/>
    </location>
</feature>
<dbReference type="Ensembl" id="ENSPPYT00000034363.1">
    <property type="protein sequence ID" value="ENSPPYP00000036376.1"/>
    <property type="gene ID" value="ENSPPYG00000005694.2"/>
</dbReference>
<comment type="function">
    <text evidence="11">Ubiquitin-like protein which plays an important role in cell cycle control and embryogenesis via its conjugation to a limited number of cellular proteins, such as cullins or p53/TP53. Attachment of NEDD8 to cullins is critical for the recruitment of E2 to the cullin-RING-based E3 ubiquitin-protein ligase complex, thus facilitating polyubiquitination and proteasomal degradation of cyclins and other regulatory proteins. Attachment of NEDD8 to p53/TP53 inhibits p53/TP53 transcriptional activity. Covalent attachment to its substrates requires prior activation by the E1 complex UBE1C-APPBP1 and linkage to the E2 enzyme UBE2M.</text>
</comment>
<dbReference type="InterPro" id="IPR010033">
    <property type="entry name" value="HAD_SF_ppase_IIIC"/>
</dbReference>
<evidence type="ECO:0000256" key="12">
    <source>
        <dbReference type="ARBA" id="ARBA00046971"/>
    </source>
</evidence>
<reference evidence="19" key="2">
    <citation type="submission" date="2025-08" db="UniProtKB">
        <authorList>
            <consortium name="Ensembl"/>
        </authorList>
    </citation>
    <scope>IDENTIFICATION</scope>
</reference>
<dbReference type="CDD" id="cd11657">
    <property type="entry name" value="TIN2_N"/>
    <property type="match status" value="1"/>
</dbReference>
<dbReference type="InterPro" id="IPR019956">
    <property type="entry name" value="Ubiquitin_dom"/>
</dbReference>
<evidence type="ECO:0000256" key="11">
    <source>
        <dbReference type="ARBA" id="ARBA00045599"/>
    </source>
</evidence>
<evidence type="ECO:0000256" key="13">
    <source>
        <dbReference type="ARBA" id="ARBA00049766"/>
    </source>
</evidence>
<dbReference type="InterPro" id="IPR023214">
    <property type="entry name" value="HAD_sf"/>
</dbReference>
<dbReference type="Proteomes" id="UP000001595">
    <property type="component" value="Chromosome 14"/>
</dbReference>
<evidence type="ECO:0000256" key="7">
    <source>
        <dbReference type="ARBA" id="ARBA00022801"/>
    </source>
</evidence>
<dbReference type="Gene3D" id="3.40.50.1000">
    <property type="entry name" value="HAD superfamily/HAD-like"/>
    <property type="match status" value="1"/>
</dbReference>
<protein>
    <recommendedName>
        <fullName evidence="16">Magnesium-dependent phosphatase 1</fullName>
        <ecNumber evidence="4">3.1.3.48</ecNumber>
    </recommendedName>
    <alternativeName>
        <fullName evidence="10">Neddylin</fullName>
    </alternativeName>
    <alternativeName>
        <fullName evidence="13">Ubiquitin-like protein NEDD8</fullName>
    </alternativeName>
</protein>
<gene>
    <name evidence="19" type="primary">MDP1</name>
</gene>
<evidence type="ECO:0000256" key="9">
    <source>
        <dbReference type="ARBA" id="ARBA00022912"/>
    </source>
</evidence>
<dbReference type="InterPro" id="IPR036412">
    <property type="entry name" value="HAD-like_sf"/>
</dbReference>
<dbReference type="PRINTS" id="PR00348">
    <property type="entry name" value="UBIQUITIN"/>
</dbReference>
<proteinExistence type="inferred from homology"/>
<evidence type="ECO:0000256" key="16">
    <source>
        <dbReference type="ARBA" id="ARBA00069981"/>
    </source>
</evidence>
<dbReference type="InterPro" id="IPR039098">
    <property type="entry name" value="TINF2"/>
</dbReference>
<dbReference type="InterPro" id="IPR038738">
    <property type="entry name" value="Nedd8-like"/>
</dbReference>
<reference evidence="19 20" key="1">
    <citation type="submission" date="2008-02" db="EMBL/GenBank/DDBJ databases">
        <title>A 6x draft sequence assembly of the Pongo pygmaeus abelii genome.</title>
        <authorList>
            <person name="Wilson R.K."/>
            <person name="Mardis E."/>
        </authorList>
    </citation>
    <scope>NUCLEOTIDE SEQUENCE [LARGE SCALE GENOMIC DNA]</scope>
</reference>
<dbReference type="SUPFAM" id="SSF54236">
    <property type="entry name" value="Ubiquitin-like"/>
    <property type="match status" value="1"/>
</dbReference>
<name>A0A8I5TD36_PONAB</name>
<keyword evidence="20" id="KW-1185">Reference proteome</keyword>
<keyword evidence="7" id="KW-0378">Hydrolase</keyword>
<dbReference type="AlphaFoldDB" id="A0A8I5TD36"/>
<evidence type="ECO:0000313" key="20">
    <source>
        <dbReference type="Proteomes" id="UP000001595"/>
    </source>
</evidence>
<dbReference type="PANTHER" id="PTHR15512">
    <property type="entry name" value="TERF1-INTERACTING NUCLEAR FACTOR 2"/>
    <property type="match status" value="1"/>
</dbReference>
<evidence type="ECO:0000256" key="6">
    <source>
        <dbReference type="ARBA" id="ARBA00022786"/>
    </source>
</evidence>
<dbReference type="SUPFAM" id="SSF56784">
    <property type="entry name" value="HAD-like"/>
    <property type="match status" value="1"/>
</dbReference>
<evidence type="ECO:0000256" key="5">
    <source>
        <dbReference type="ARBA" id="ARBA00022723"/>
    </source>
</evidence>
<evidence type="ECO:0000256" key="17">
    <source>
        <dbReference type="SAM" id="MobiDB-lite"/>
    </source>
</evidence>
<comment type="function">
    <text evidence="15">Magnesium-dependent phosphatase which may act as a tyrosine phosphatase.</text>
</comment>
<evidence type="ECO:0000313" key="19">
    <source>
        <dbReference type="Ensembl" id="ENSPPYP00000036376.1"/>
    </source>
</evidence>
<dbReference type="InterPro" id="IPR019954">
    <property type="entry name" value="Ubiquitin_CS"/>
</dbReference>
<dbReference type="CDD" id="cd07501">
    <property type="entry name" value="HAD_MDP-1_like"/>
    <property type="match status" value="1"/>
</dbReference>
<dbReference type="NCBIfam" id="TIGR01681">
    <property type="entry name" value="HAD-SF-IIIC"/>
    <property type="match status" value="1"/>
</dbReference>